<dbReference type="HOGENOM" id="CLU_2996023_0_0_1"/>
<dbReference type="Proteomes" id="UP000008493">
    <property type="component" value="Unassembled WGS sequence"/>
</dbReference>
<dbReference type="AlphaFoldDB" id="K5WY17"/>
<organism evidence="2 3">
    <name type="scientific">Agaricus bisporus var. burnettii (strain JB137-S8 / ATCC MYA-4627 / FGSC 10392)</name>
    <name type="common">White button mushroom</name>
    <dbReference type="NCBI Taxonomy" id="597362"/>
    <lineage>
        <taxon>Eukaryota</taxon>
        <taxon>Fungi</taxon>
        <taxon>Dikarya</taxon>
        <taxon>Basidiomycota</taxon>
        <taxon>Agaricomycotina</taxon>
        <taxon>Agaricomycetes</taxon>
        <taxon>Agaricomycetidae</taxon>
        <taxon>Agaricales</taxon>
        <taxon>Agaricineae</taxon>
        <taxon>Agaricaceae</taxon>
        <taxon>Agaricus</taxon>
    </lineage>
</organism>
<evidence type="ECO:0000313" key="3">
    <source>
        <dbReference type="Proteomes" id="UP000008493"/>
    </source>
</evidence>
<dbReference type="EMBL" id="JH971389">
    <property type="protein sequence ID" value="EKM80406.1"/>
    <property type="molecule type" value="Genomic_DNA"/>
</dbReference>
<dbReference type="GeneID" id="18824051"/>
<dbReference type="KEGG" id="abp:AGABI1DRAFT113594"/>
<dbReference type="InParanoid" id="K5WY17"/>
<sequence length="57" mass="5603">MCTVPEGSDARAEGGRLGGEECLTTEAVSGGSSFPGGPIGTKFIPGGTFRSGGLLTE</sequence>
<accession>K5WY17</accession>
<keyword evidence="3" id="KW-1185">Reference proteome</keyword>
<protein>
    <submittedName>
        <fullName evidence="2">Uncharacterized protein</fullName>
    </submittedName>
</protein>
<reference evidence="3" key="1">
    <citation type="journal article" date="2012" name="Proc. Natl. Acad. Sci. U.S.A.">
        <title>Genome sequence of the button mushroom Agaricus bisporus reveals mechanisms governing adaptation to a humic-rich ecological niche.</title>
        <authorList>
            <person name="Morin E."/>
            <person name="Kohler A."/>
            <person name="Baker A.R."/>
            <person name="Foulongne-Oriol M."/>
            <person name="Lombard V."/>
            <person name="Nagy L.G."/>
            <person name="Ohm R.A."/>
            <person name="Patyshakuliyeva A."/>
            <person name="Brun A."/>
            <person name="Aerts A.L."/>
            <person name="Bailey A.M."/>
            <person name="Billette C."/>
            <person name="Coutinho P.M."/>
            <person name="Deakin G."/>
            <person name="Doddapaneni H."/>
            <person name="Floudas D."/>
            <person name="Grimwood J."/>
            <person name="Hilden K."/>
            <person name="Kuees U."/>
            <person name="LaButti K.M."/>
            <person name="Lapidus A."/>
            <person name="Lindquist E.A."/>
            <person name="Lucas S.M."/>
            <person name="Murat C."/>
            <person name="Riley R.W."/>
            <person name="Salamov A.A."/>
            <person name="Schmutz J."/>
            <person name="Subramanian V."/>
            <person name="Woesten H.A.B."/>
            <person name="Xu J."/>
            <person name="Eastwood D.C."/>
            <person name="Foster G.D."/>
            <person name="Sonnenberg A.S."/>
            <person name="Cullen D."/>
            <person name="de Vries R.P."/>
            <person name="Lundell T."/>
            <person name="Hibbett D.S."/>
            <person name="Henrissat B."/>
            <person name="Burton K.S."/>
            <person name="Kerrigan R.W."/>
            <person name="Challen M.P."/>
            <person name="Grigoriev I.V."/>
            <person name="Martin F."/>
        </authorList>
    </citation>
    <scope>NUCLEOTIDE SEQUENCE [LARGE SCALE GENOMIC DNA]</scope>
    <source>
        <strain evidence="3">JB137-S8 / ATCC MYA-4627 / FGSC 10392</strain>
    </source>
</reference>
<evidence type="ECO:0000313" key="2">
    <source>
        <dbReference type="EMBL" id="EKM80406.1"/>
    </source>
</evidence>
<proteinExistence type="predicted"/>
<evidence type="ECO:0000256" key="1">
    <source>
        <dbReference type="SAM" id="MobiDB-lite"/>
    </source>
</evidence>
<gene>
    <name evidence="2" type="ORF">AGABI1DRAFT_113594</name>
</gene>
<feature type="region of interest" description="Disordered" evidence="1">
    <location>
        <begin position="27"/>
        <end position="57"/>
    </location>
</feature>
<name>K5WY17_AGABU</name>
<dbReference type="RefSeq" id="XP_007329562.1">
    <property type="nucleotide sequence ID" value="XM_007329500.1"/>
</dbReference>